<name>A0ABR6EU99_9SPHI</name>
<evidence type="ECO:0000256" key="1">
    <source>
        <dbReference type="SAM" id="Phobius"/>
    </source>
</evidence>
<keyword evidence="1" id="KW-0812">Transmembrane</keyword>
<feature type="transmembrane region" description="Helical" evidence="1">
    <location>
        <begin position="29"/>
        <end position="56"/>
    </location>
</feature>
<keyword evidence="3" id="KW-1185">Reference proteome</keyword>
<dbReference type="Proteomes" id="UP000636110">
    <property type="component" value="Unassembled WGS sequence"/>
</dbReference>
<keyword evidence="1" id="KW-1133">Transmembrane helix</keyword>
<gene>
    <name evidence="2" type="ORF">GM920_07965</name>
</gene>
<dbReference type="RefSeq" id="WP_182955496.1">
    <property type="nucleotide sequence ID" value="NZ_WNXC01000002.1"/>
</dbReference>
<organism evidence="2 3">
    <name type="scientific">Pedobacter gandavensis</name>
    <dbReference type="NCBI Taxonomy" id="2679963"/>
    <lineage>
        <taxon>Bacteria</taxon>
        <taxon>Pseudomonadati</taxon>
        <taxon>Bacteroidota</taxon>
        <taxon>Sphingobacteriia</taxon>
        <taxon>Sphingobacteriales</taxon>
        <taxon>Sphingobacteriaceae</taxon>
        <taxon>Pedobacter</taxon>
    </lineage>
</organism>
<evidence type="ECO:0000313" key="2">
    <source>
        <dbReference type="EMBL" id="MBB2148845.1"/>
    </source>
</evidence>
<proteinExistence type="predicted"/>
<comment type="caution">
    <text evidence="2">The sequence shown here is derived from an EMBL/GenBank/DDBJ whole genome shotgun (WGS) entry which is preliminary data.</text>
</comment>
<dbReference type="EMBL" id="WNXC01000002">
    <property type="protein sequence ID" value="MBB2148845.1"/>
    <property type="molecule type" value="Genomic_DNA"/>
</dbReference>
<accession>A0ABR6EU99</accession>
<feature type="transmembrane region" description="Helical" evidence="1">
    <location>
        <begin position="5"/>
        <end position="23"/>
    </location>
</feature>
<reference evidence="2 3" key="1">
    <citation type="submission" date="2019-11" db="EMBL/GenBank/DDBJ databases">
        <title>Description of Pedobacter sp. LMG 31462T.</title>
        <authorList>
            <person name="Carlier A."/>
            <person name="Qi S."/>
            <person name="Vandamme P."/>
        </authorList>
    </citation>
    <scope>NUCLEOTIDE SEQUENCE [LARGE SCALE GENOMIC DNA]</scope>
    <source>
        <strain evidence="2 3">LMG 31462</strain>
    </source>
</reference>
<evidence type="ECO:0000313" key="3">
    <source>
        <dbReference type="Proteomes" id="UP000636110"/>
    </source>
</evidence>
<sequence length="62" mass="7091">MKIMLYILIVLIAIALINFWYQFYLVGRYYASAGLFFSIIAALCPGVVIYISGLLIKRIKNN</sequence>
<keyword evidence="1" id="KW-0472">Membrane</keyword>
<protein>
    <submittedName>
        <fullName evidence="2">Uncharacterized protein</fullName>
    </submittedName>
</protein>